<organism evidence="11 12">
    <name type="scientific">Candidatus Neptunichlamydia vexilliferae</name>
    <dbReference type="NCBI Taxonomy" id="1651774"/>
    <lineage>
        <taxon>Bacteria</taxon>
        <taxon>Pseudomonadati</taxon>
        <taxon>Chlamydiota</taxon>
        <taxon>Chlamydiia</taxon>
        <taxon>Parachlamydiales</taxon>
        <taxon>Simkaniaceae</taxon>
        <taxon>Candidatus Neptunichlamydia</taxon>
    </lineage>
</organism>
<evidence type="ECO:0000256" key="2">
    <source>
        <dbReference type="ARBA" id="ARBA00004735"/>
    </source>
</evidence>
<evidence type="ECO:0000259" key="9">
    <source>
        <dbReference type="Pfam" id="PF01379"/>
    </source>
</evidence>
<evidence type="ECO:0000256" key="7">
    <source>
        <dbReference type="ARBA" id="ARBA00048169"/>
    </source>
</evidence>
<evidence type="ECO:0000313" key="11">
    <source>
        <dbReference type="EMBL" id="MBF5059329.1"/>
    </source>
</evidence>
<evidence type="ECO:0000256" key="1">
    <source>
        <dbReference type="ARBA" id="ARBA00002869"/>
    </source>
</evidence>
<evidence type="ECO:0000259" key="10">
    <source>
        <dbReference type="Pfam" id="PF02602"/>
    </source>
</evidence>
<keyword evidence="6" id="KW-0627">Porphyrin biosynthesis</keyword>
<dbReference type="Pfam" id="PF01379">
    <property type="entry name" value="Porphobil_deam"/>
    <property type="match status" value="1"/>
</dbReference>
<keyword evidence="5 11" id="KW-0808">Transferase</keyword>
<keyword evidence="12" id="KW-1185">Reference proteome</keyword>
<gene>
    <name evidence="11" type="ORF">NEPTK9_000839</name>
</gene>
<comment type="similarity">
    <text evidence="3">Belongs to the HMBS family.</text>
</comment>
<dbReference type="InterPro" id="IPR003754">
    <property type="entry name" value="4pyrrol_synth_uPrphyn_synth"/>
</dbReference>
<evidence type="ECO:0000256" key="4">
    <source>
        <dbReference type="ARBA" id="ARBA00012655"/>
    </source>
</evidence>
<name>A0ABS0AYY1_9BACT</name>
<evidence type="ECO:0000256" key="6">
    <source>
        <dbReference type="ARBA" id="ARBA00023244"/>
    </source>
</evidence>
<evidence type="ECO:0000256" key="8">
    <source>
        <dbReference type="NCBIfam" id="TIGR00212"/>
    </source>
</evidence>
<protein>
    <recommendedName>
        <fullName evidence="4 8">Hydroxymethylbilane synthase</fullName>
        <ecNumber evidence="4 8">2.5.1.61</ecNumber>
    </recommendedName>
</protein>
<dbReference type="RefSeq" id="WP_194847633.1">
    <property type="nucleotide sequence ID" value="NZ_JAAEJV010000017.1"/>
</dbReference>
<dbReference type="Pfam" id="PF02602">
    <property type="entry name" value="HEM4"/>
    <property type="match status" value="1"/>
</dbReference>
<dbReference type="EC" id="2.5.1.61" evidence="4 8"/>
<comment type="catalytic activity">
    <reaction evidence="7">
        <text>4 porphobilinogen + H2O = hydroxymethylbilane + 4 NH4(+)</text>
        <dbReference type="Rhea" id="RHEA:13185"/>
        <dbReference type="ChEBI" id="CHEBI:15377"/>
        <dbReference type="ChEBI" id="CHEBI:28938"/>
        <dbReference type="ChEBI" id="CHEBI:57845"/>
        <dbReference type="ChEBI" id="CHEBI:58126"/>
        <dbReference type="EC" id="2.5.1.61"/>
    </reaction>
</comment>
<dbReference type="NCBIfam" id="TIGR00212">
    <property type="entry name" value="hemC"/>
    <property type="match status" value="1"/>
</dbReference>
<dbReference type="SUPFAM" id="SSF53850">
    <property type="entry name" value="Periplasmic binding protein-like II"/>
    <property type="match status" value="1"/>
</dbReference>
<dbReference type="Proteomes" id="UP001194714">
    <property type="component" value="Unassembled WGS sequence"/>
</dbReference>
<dbReference type="PRINTS" id="PR00151">
    <property type="entry name" value="PORPHBDMNASE"/>
</dbReference>
<sequence>MVIKIGARGSLLSRRQVKEVMGEIPHFCEWVETVGDRDLESSLGPMEKTDFFTREIDQRVLDGRCDVGIHSAKDLPDPLPEGLEMVALTEGVDPSDSLVMREGDRLETLPVGAVIGSSSERRDRVVKGLRPDLKCIEVRGPVDKRLEMLDRGEIDGLVVAEAALIRLGIERNRISLPGKTAPLQGKLAILARNGDKEMEAFFKKFDSRKKDRVLHVGLSAPKKGTHLPLIEIVPRDFESFEIKKAFADMEEYTHLIFTSQKGVEVFFQCMGHYGLKLGQKKIFAVGRKTAVALREKGLRDLEVAVEETQEGIIHLLALEDLGRAYVLLPQSALARPALAATLRIRRIRHQVCPLYDTRTRWPEVKPDLKNFDEVFFTSPSTVRAFQEVFGKVPKGMKVSAIGPITEQSLKLHL</sequence>
<evidence type="ECO:0000256" key="3">
    <source>
        <dbReference type="ARBA" id="ARBA00005638"/>
    </source>
</evidence>
<dbReference type="Gene3D" id="3.40.50.10090">
    <property type="match status" value="2"/>
</dbReference>
<dbReference type="EMBL" id="JAAEJV010000017">
    <property type="protein sequence ID" value="MBF5059329.1"/>
    <property type="molecule type" value="Genomic_DNA"/>
</dbReference>
<feature type="domain" description="Porphobilinogen deaminase N-terminal" evidence="9">
    <location>
        <begin position="3"/>
        <end position="199"/>
    </location>
</feature>
<dbReference type="InterPro" id="IPR000860">
    <property type="entry name" value="HemC"/>
</dbReference>
<dbReference type="Gene3D" id="3.40.190.10">
    <property type="entry name" value="Periplasmic binding protein-like II"/>
    <property type="match status" value="2"/>
</dbReference>
<dbReference type="PANTHER" id="PTHR11557:SF0">
    <property type="entry name" value="PORPHOBILINOGEN DEAMINASE"/>
    <property type="match status" value="1"/>
</dbReference>
<dbReference type="CDD" id="cd06578">
    <property type="entry name" value="HemD"/>
    <property type="match status" value="1"/>
</dbReference>
<feature type="domain" description="Tetrapyrrole biosynthesis uroporphyrinogen III synthase" evidence="10">
    <location>
        <begin position="226"/>
        <end position="410"/>
    </location>
</feature>
<dbReference type="PANTHER" id="PTHR11557">
    <property type="entry name" value="PORPHOBILINOGEN DEAMINASE"/>
    <property type="match status" value="1"/>
</dbReference>
<dbReference type="InterPro" id="IPR036108">
    <property type="entry name" value="4pyrrol_syn_uPrphyn_synt_sf"/>
</dbReference>
<evidence type="ECO:0000313" key="12">
    <source>
        <dbReference type="Proteomes" id="UP001194714"/>
    </source>
</evidence>
<dbReference type="InterPro" id="IPR022417">
    <property type="entry name" value="Porphobilin_deaminase_N"/>
</dbReference>
<dbReference type="GO" id="GO:0004418">
    <property type="term" value="F:hydroxymethylbilane synthase activity"/>
    <property type="evidence" value="ECO:0007669"/>
    <property type="project" value="UniProtKB-EC"/>
</dbReference>
<comment type="caution">
    <text evidence="11">The sequence shown here is derived from an EMBL/GenBank/DDBJ whole genome shotgun (WGS) entry which is preliminary data.</text>
</comment>
<dbReference type="SUPFAM" id="SSF69618">
    <property type="entry name" value="HemD-like"/>
    <property type="match status" value="1"/>
</dbReference>
<reference evidence="11 12" key="1">
    <citation type="submission" date="2020-01" db="EMBL/GenBank/DDBJ databases">
        <title>Draft genome sequence of Cand. Neptunochlamydia vexilliferae K9.</title>
        <authorList>
            <person name="Schulz F."/>
            <person name="Koestlbacher S."/>
            <person name="Wascher F."/>
            <person name="Pizzetti I."/>
            <person name="Horn M."/>
        </authorList>
    </citation>
    <scope>NUCLEOTIDE SEQUENCE [LARGE SCALE GENOMIC DNA]</scope>
    <source>
        <strain evidence="11 12">K9</strain>
    </source>
</reference>
<proteinExistence type="inferred from homology"/>
<comment type="function">
    <text evidence="1">Tetrapolymerization of the monopyrrole PBG into the hydroxymethylbilane pre-uroporphyrinogen in several discrete steps.</text>
</comment>
<comment type="pathway">
    <text evidence="2">Porphyrin-containing compound metabolism; protoporphyrin-IX biosynthesis; coproporphyrinogen-III from 5-aminolevulinate: step 2/4.</text>
</comment>
<accession>A0ABS0AYY1</accession>
<evidence type="ECO:0000256" key="5">
    <source>
        <dbReference type="ARBA" id="ARBA00022679"/>
    </source>
</evidence>